<accession>A0ABM8Z2J7</accession>
<dbReference type="InterPro" id="IPR019854">
    <property type="entry name" value="Motility-assoc_prot_GldC"/>
</dbReference>
<protein>
    <submittedName>
        <fullName evidence="1">Gliding motility-associated protein GldC</fullName>
    </submittedName>
</protein>
<dbReference type="EMBL" id="OU912926">
    <property type="protein sequence ID" value="CAG9934040.1"/>
    <property type="molecule type" value="Genomic_DNA"/>
</dbReference>
<evidence type="ECO:0000313" key="1">
    <source>
        <dbReference type="EMBL" id="CAG9934040.1"/>
    </source>
</evidence>
<gene>
    <name evidence="1" type="ORF">NTG6680_2791</name>
</gene>
<proteinExistence type="predicted"/>
<reference evidence="1 2" key="1">
    <citation type="submission" date="2021-10" db="EMBL/GenBank/DDBJ databases">
        <authorList>
            <person name="Koch H."/>
        </authorList>
    </citation>
    <scope>NUCLEOTIDE SEQUENCE [LARGE SCALE GENOMIC DNA]</scope>
    <source>
        <strain evidence="1">6680</strain>
    </source>
</reference>
<evidence type="ECO:0000313" key="2">
    <source>
        <dbReference type="Proteomes" id="UP000839052"/>
    </source>
</evidence>
<sequence length="118" mass="13586">MKKSEIKFAITLDGKKVPEKIDWSASDIQEQTTAANAIMIALWDAKEKNTLRIDLWTKNMMKGDMKKFYHQSLLFMADNFERATGDVETSQAMRNFAQMLGEKMNLVMENKFVALKSN</sequence>
<organism evidence="1 2">
    <name type="scientific">Candidatus Nitrotoga arctica</name>
    <dbReference type="NCBI Taxonomy" id="453162"/>
    <lineage>
        <taxon>Bacteria</taxon>
        <taxon>Pseudomonadati</taxon>
        <taxon>Pseudomonadota</taxon>
        <taxon>Betaproteobacteria</taxon>
        <taxon>Nitrosomonadales</taxon>
        <taxon>Gallionellaceae</taxon>
        <taxon>Candidatus Nitrotoga</taxon>
    </lineage>
</organism>
<name>A0ABM8Z2J7_9PROT</name>
<keyword evidence="2" id="KW-1185">Reference proteome</keyword>
<dbReference type="NCBIfam" id="TIGR03515">
    <property type="entry name" value="GldC"/>
    <property type="match status" value="1"/>
</dbReference>
<dbReference type="Proteomes" id="UP000839052">
    <property type="component" value="Chromosome"/>
</dbReference>
<dbReference type="RefSeq" id="WP_239797727.1">
    <property type="nucleotide sequence ID" value="NZ_OU912926.1"/>
</dbReference>
<dbReference type="Pfam" id="PF19937">
    <property type="entry name" value="GldC-like"/>
    <property type="match status" value="1"/>
</dbReference>